<dbReference type="GO" id="GO:0005886">
    <property type="term" value="C:plasma membrane"/>
    <property type="evidence" value="ECO:0007669"/>
    <property type="project" value="UniProtKB-SubCell"/>
</dbReference>
<evidence type="ECO:0000256" key="10">
    <source>
        <dbReference type="SAM" id="Phobius"/>
    </source>
</evidence>
<dbReference type="EMBL" id="CP046377">
    <property type="protein sequence ID" value="QHQ22894.1"/>
    <property type="molecule type" value="Genomic_DNA"/>
</dbReference>
<dbReference type="GO" id="GO:1902201">
    <property type="term" value="P:negative regulation of bacterial-type flagellum-dependent cell motility"/>
    <property type="evidence" value="ECO:0007669"/>
    <property type="project" value="TreeGrafter"/>
</dbReference>
<evidence type="ECO:0000313" key="13">
    <source>
        <dbReference type="Proteomes" id="UP000464054"/>
    </source>
</evidence>
<feature type="transmembrane region" description="Helical" evidence="10">
    <location>
        <begin position="19"/>
        <end position="39"/>
    </location>
</feature>
<evidence type="ECO:0000256" key="3">
    <source>
        <dbReference type="ARBA" id="ARBA00004665"/>
    </source>
</evidence>
<comment type="subcellular location">
    <subcellularLocation>
        <location evidence="2">Cell membrane</location>
        <topology evidence="2">Multi-pass membrane protein</topology>
    </subcellularLocation>
</comment>
<dbReference type="SUPFAM" id="SSF103190">
    <property type="entry name" value="Sensory domain-like"/>
    <property type="match status" value="2"/>
</dbReference>
<accession>A0AAP9IEB3</accession>
<name>A0AAP9IEB3_9GAMM</name>
<evidence type="ECO:0000256" key="7">
    <source>
        <dbReference type="ARBA" id="ARBA00022989"/>
    </source>
</evidence>
<dbReference type="CDD" id="cd01949">
    <property type="entry name" value="GGDEF"/>
    <property type="match status" value="1"/>
</dbReference>
<dbReference type="CDD" id="cd18774">
    <property type="entry name" value="PDC2_HK_sensor"/>
    <property type="match status" value="1"/>
</dbReference>
<comment type="cofactor">
    <cofactor evidence="1">
        <name>Mg(2+)</name>
        <dbReference type="ChEBI" id="CHEBI:18420"/>
    </cofactor>
</comment>
<dbReference type="SUPFAM" id="SSF55073">
    <property type="entry name" value="Nucleotide cyclase"/>
    <property type="match status" value="1"/>
</dbReference>
<dbReference type="CDD" id="cd18773">
    <property type="entry name" value="PDC1_HK_sensor"/>
    <property type="match status" value="1"/>
</dbReference>
<dbReference type="InterPro" id="IPR029787">
    <property type="entry name" value="Nucleotide_cyclase"/>
</dbReference>
<feature type="domain" description="GGDEF" evidence="11">
    <location>
        <begin position="397"/>
        <end position="527"/>
    </location>
</feature>
<keyword evidence="7 10" id="KW-1133">Transmembrane helix</keyword>
<evidence type="ECO:0000256" key="4">
    <source>
        <dbReference type="ARBA" id="ARBA00012528"/>
    </source>
</evidence>
<feature type="transmembrane region" description="Helical" evidence="10">
    <location>
        <begin position="296"/>
        <end position="317"/>
    </location>
</feature>
<comment type="catalytic activity">
    <reaction evidence="9">
        <text>2 GTP = 3',3'-c-di-GMP + 2 diphosphate</text>
        <dbReference type="Rhea" id="RHEA:24898"/>
        <dbReference type="ChEBI" id="CHEBI:33019"/>
        <dbReference type="ChEBI" id="CHEBI:37565"/>
        <dbReference type="ChEBI" id="CHEBI:58805"/>
        <dbReference type="EC" id="2.7.7.65"/>
    </reaction>
</comment>
<dbReference type="EC" id="2.7.7.65" evidence="4"/>
<dbReference type="Pfam" id="PF02743">
    <property type="entry name" value="dCache_1"/>
    <property type="match status" value="1"/>
</dbReference>
<dbReference type="SMART" id="SM00267">
    <property type="entry name" value="GGDEF"/>
    <property type="match status" value="1"/>
</dbReference>
<dbReference type="PANTHER" id="PTHR45138">
    <property type="entry name" value="REGULATORY COMPONENTS OF SENSORY TRANSDUCTION SYSTEM"/>
    <property type="match status" value="1"/>
</dbReference>
<dbReference type="PANTHER" id="PTHR45138:SF9">
    <property type="entry name" value="DIGUANYLATE CYCLASE DGCM-RELATED"/>
    <property type="match status" value="1"/>
</dbReference>
<dbReference type="Gene3D" id="3.30.450.20">
    <property type="entry name" value="PAS domain"/>
    <property type="match status" value="1"/>
</dbReference>
<keyword evidence="5" id="KW-1003">Cell membrane</keyword>
<protein>
    <recommendedName>
        <fullName evidence="4">diguanylate cyclase</fullName>
        <ecNumber evidence="4">2.7.7.65</ecNumber>
    </recommendedName>
</protein>
<evidence type="ECO:0000259" key="11">
    <source>
        <dbReference type="PROSITE" id="PS50887"/>
    </source>
</evidence>
<evidence type="ECO:0000256" key="1">
    <source>
        <dbReference type="ARBA" id="ARBA00001946"/>
    </source>
</evidence>
<evidence type="ECO:0000256" key="9">
    <source>
        <dbReference type="ARBA" id="ARBA00034247"/>
    </source>
</evidence>
<dbReference type="InterPro" id="IPR050469">
    <property type="entry name" value="Diguanylate_Cyclase"/>
</dbReference>
<dbReference type="InterPro" id="IPR029151">
    <property type="entry name" value="Sensor-like_sf"/>
</dbReference>
<evidence type="ECO:0000256" key="6">
    <source>
        <dbReference type="ARBA" id="ARBA00022692"/>
    </source>
</evidence>
<dbReference type="InterPro" id="IPR033479">
    <property type="entry name" value="dCache_1"/>
</dbReference>
<keyword evidence="6 10" id="KW-0812">Transmembrane</keyword>
<gene>
    <name evidence="12" type="ORF">GMX10_01420</name>
</gene>
<evidence type="ECO:0000256" key="8">
    <source>
        <dbReference type="ARBA" id="ARBA00023136"/>
    </source>
</evidence>
<dbReference type="NCBIfam" id="TIGR00254">
    <property type="entry name" value="GGDEF"/>
    <property type="match status" value="1"/>
</dbReference>
<evidence type="ECO:0000256" key="5">
    <source>
        <dbReference type="ARBA" id="ARBA00022475"/>
    </source>
</evidence>
<dbReference type="Gene3D" id="3.30.70.270">
    <property type="match status" value="1"/>
</dbReference>
<dbReference type="Pfam" id="PF00990">
    <property type="entry name" value="GGDEF"/>
    <property type="match status" value="1"/>
</dbReference>
<reference evidence="13" key="1">
    <citation type="submission" date="2019-11" db="EMBL/GenBank/DDBJ databases">
        <authorList>
            <person name="Jee S."/>
        </authorList>
    </citation>
    <scope>NUCLEOTIDE SEQUENCE [LARGE SCALE GENOMIC DNA]</scope>
    <source>
        <strain evidence="13">PZ1</strain>
    </source>
</reference>
<evidence type="ECO:0000313" key="12">
    <source>
        <dbReference type="EMBL" id="QHQ22894.1"/>
    </source>
</evidence>
<dbReference type="Proteomes" id="UP000464054">
    <property type="component" value="Chromosome"/>
</dbReference>
<dbReference type="InterPro" id="IPR043128">
    <property type="entry name" value="Rev_trsase/Diguanyl_cyclase"/>
</dbReference>
<dbReference type="GO" id="GO:0043709">
    <property type="term" value="P:cell adhesion involved in single-species biofilm formation"/>
    <property type="evidence" value="ECO:0007669"/>
    <property type="project" value="TreeGrafter"/>
</dbReference>
<keyword evidence="8 10" id="KW-0472">Membrane</keyword>
<dbReference type="InterPro" id="IPR000160">
    <property type="entry name" value="GGDEF_dom"/>
</dbReference>
<dbReference type="GO" id="GO:0052621">
    <property type="term" value="F:diguanylate cyclase activity"/>
    <property type="evidence" value="ECO:0007669"/>
    <property type="project" value="UniProtKB-EC"/>
</dbReference>
<comment type="pathway">
    <text evidence="3">Purine metabolism; 3',5'-cyclic di-GMP biosynthesis.</text>
</comment>
<sequence>MGAANNENKKRFPINLRSLILSLAIISMIITLTNAYIAVYNVQKKLITDQILSSNLNYSSKLAATTESFLSSSLQELAYSAMSIADSFNDDATLLEKSEQTYRMSQSFNSIFVADTQNQIHAVYPTSLNLKGSTLTSDASKLALVEQKPLISQPYISVTGNLIVLVSSPIKDKQGNYLGYIGGTIYLKNQSVLNEFMNTHFYNDYSSVYVIDKSGIVLYHQDKQWVGKPVSDEKIKAVFRNKKSGTAAMPDMQGTPSLAGFDTVKSSGWIIITLHPSQTVIDLLDSVMRSVVYEGAPVMILTLIALTLLAFSIANPLRLLAVSASKMEEPGVIEKIKKVPSWYFEVDQLKRVILFGTLLLHKRIGKLSLQAHTDPLTGLLNRRGIYESIELILSKSNQVAAIVIDIDHFKRVNDTYGHNIGDDVIRLLAKNIKQSSRESDLICRTGGEEFLALLPDTDMTQAADIAERLRKKVEKMPLPIPENITISLGVTCFIPGMEQIDSVLKIADDALYQAKHEGRNRVVIKVVSDHSVNHDTE</sequence>
<evidence type="ECO:0000256" key="2">
    <source>
        <dbReference type="ARBA" id="ARBA00004651"/>
    </source>
</evidence>
<dbReference type="PROSITE" id="PS50887">
    <property type="entry name" value="GGDEF"/>
    <property type="match status" value="1"/>
</dbReference>
<organism evidence="12 13">
    <name type="scientific">Pectobacterium parvum</name>
    <dbReference type="NCBI Taxonomy" id="2778550"/>
    <lineage>
        <taxon>Bacteria</taxon>
        <taxon>Pseudomonadati</taxon>
        <taxon>Pseudomonadota</taxon>
        <taxon>Gammaproteobacteria</taxon>
        <taxon>Enterobacterales</taxon>
        <taxon>Pectobacteriaceae</taxon>
        <taxon>Pectobacterium</taxon>
    </lineage>
</organism>
<dbReference type="AlphaFoldDB" id="A0AAP9IEB3"/>
<proteinExistence type="predicted"/>
<dbReference type="FunFam" id="3.30.70.270:FF:000001">
    <property type="entry name" value="Diguanylate cyclase domain protein"/>
    <property type="match status" value="1"/>
</dbReference>